<protein>
    <submittedName>
        <fullName evidence="3">Uncharacterized protein</fullName>
    </submittedName>
</protein>
<dbReference type="Proteomes" id="UP000008062">
    <property type="component" value="Chromosome 8"/>
</dbReference>
<reference evidence="3 4" key="1">
    <citation type="journal article" date="2011" name="PLoS Genet.">
        <title>Finished genome of the fungal wheat pathogen Mycosphaerella graminicola reveals dispensome structure, chromosome plasticity, and stealth pathogenesis.</title>
        <authorList>
            <person name="Goodwin S.B."/>
            <person name="Ben M'barek S."/>
            <person name="Dhillon B."/>
            <person name="Wittenberg A.H.J."/>
            <person name="Crane C.F."/>
            <person name="Hane J.K."/>
            <person name="Foster A.J."/>
            <person name="Van der Lee T.A.J."/>
            <person name="Grimwood J."/>
            <person name="Aerts A."/>
            <person name="Antoniw J."/>
            <person name="Bailey A."/>
            <person name="Bluhm B."/>
            <person name="Bowler J."/>
            <person name="Bristow J."/>
            <person name="van der Burgt A."/>
            <person name="Canto-Canche B."/>
            <person name="Churchill A.C.L."/>
            <person name="Conde-Ferraez L."/>
            <person name="Cools H.J."/>
            <person name="Coutinho P.M."/>
            <person name="Csukai M."/>
            <person name="Dehal P."/>
            <person name="De Wit P."/>
            <person name="Donzelli B."/>
            <person name="van de Geest H.C."/>
            <person name="van Ham R.C.H.J."/>
            <person name="Hammond-Kosack K.E."/>
            <person name="Henrissat B."/>
            <person name="Kilian A."/>
            <person name="Kobayashi A.K."/>
            <person name="Koopmann E."/>
            <person name="Kourmpetis Y."/>
            <person name="Kuzniar A."/>
            <person name="Lindquist E."/>
            <person name="Lombard V."/>
            <person name="Maliepaard C."/>
            <person name="Martins N."/>
            <person name="Mehrabi R."/>
            <person name="Nap J.P.H."/>
            <person name="Ponomarenko A."/>
            <person name="Rudd J.J."/>
            <person name="Salamov A."/>
            <person name="Schmutz J."/>
            <person name="Schouten H.J."/>
            <person name="Shapiro H."/>
            <person name="Stergiopoulos I."/>
            <person name="Torriani S.F.F."/>
            <person name="Tu H."/>
            <person name="de Vries R.P."/>
            <person name="Waalwijk C."/>
            <person name="Ware S.B."/>
            <person name="Wiebenga A."/>
            <person name="Zwiers L.-H."/>
            <person name="Oliver R.P."/>
            <person name="Grigoriev I.V."/>
            <person name="Kema G.H.J."/>
        </authorList>
    </citation>
    <scope>NUCLEOTIDE SEQUENCE [LARGE SCALE GENOMIC DNA]</scope>
    <source>
        <strain evidence="4">CBS 115943 / IPO323</strain>
    </source>
</reference>
<accession>F9XIT1</accession>
<dbReference type="RefSeq" id="XP_003850150.1">
    <property type="nucleotide sequence ID" value="XM_003850102.1"/>
</dbReference>
<evidence type="ECO:0000256" key="1">
    <source>
        <dbReference type="SAM" id="Coils"/>
    </source>
</evidence>
<keyword evidence="4" id="KW-1185">Reference proteome</keyword>
<feature type="coiled-coil region" evidence="1">
    <location>
        <begin position="212"/>
        <end position="239"/>
    </location>
</feature>
<feature type="compositionally biased region" description="Polar residues" evidence="2">
    <location>
        <begin position="267"/>
        <end position="276"/>
    </location>
</feature>
<evidence type="ECO:0000313" key="3">
    <source>
        <dbReference type="EMBL" id="EGP85126.1"/>
    </source>
</evidence>
<name>F9XIT1_ZYMTI</name>
<dbReference type="OrthoDB" id="10338041at2759"/>
<dbReference type="AlphaFoldDB" id="F9XIT1"/>
<proteinExistence type="predicted"/>
<feature type="region of interest" description="Disordered" evidence="2">
    <location>
        <begin position="297"/>
        <end position="357"/>
    </location>
</feature>
<dbReference type="HOGENOM" id="CLU_776608_0_0_1"/>
<gene>
    <name evidence="3" type="ORF">MYCGRDRAFT_95377</name>
</gene>
<dbReference type="InParanoid" id="F9XIT1"/>
<feature type="coiled-coil region" evidence="1">
    <location>
        <begin position="79"/>
        <end position="106"/>
    </location>
</feature>
<dbReference type="KEGG" id="ztr:MYCGRDRAFT_95377"/>
<keyword evidence="1" id="KW-0175">Coiled coil</keyword>
<organism evidence="3 4">
    <name type="scientific">Zymoseptoria tritici (strain CBS 115943 / IPO323)</name>
    <name type="common">Speckled leaf blotch fungus</name>
    <name type="synonym">Septoria tritici</name>
    <dbReference type="NCBI Taxonomy" id="336722"/>
    <lineage>
        <taxon>Eukaryota</taxon>
        <taxon>Fungi</taxon>
        <taxon>Dikarya</taxon>
        <taxon>Ascomycota</taxon>
        <taxon>Pezizomycotina</taxon>
        <taxon>Dothideomycetes</taxon>
        <taxon>Dothideomycetidae</taxon>
        <taxon>Mycosphaerellales</taxon>
        <taxon>Mycosphaerellaceae</taxon>
        <taxon>Zymoseptoria</taxon>
    </lineage>
</organism>
<dbReference type="GeneID" id="13394688"/>
<evidence type="ECO:0000256" key="2">
    <source>
        <dbReference type="SAM" id="MobiDB-lite"/>
    </source>
</evidence>
<sequence length="357" mass="39948">MTAIVLARTDADLGAEYGAYITILEGRYDKARAEMADLLYIRENAVEQLKQHRDRAMTCLRMFYKHAQDYFNQCLAVRFPTFADELNAAQAEVKALEEEIADRNSLIERCLNGAMDDYIEALLERATRGESPGGRNDTSRESLSAVDRTEDVWDALSTPPGSSNLLDEFEDAREALEDLQIQSACELGEMRKDGLQVSHLITFSKSTPAFLAARIETRRQTLLQELGRAEQRFETSRNNLLASGQSVPPSTPRPQKVPTGGGLGSQAPGSSDLASRVTQYNDKMRKKGRRLNKWRFNTQGDAPRSQVSEARVAKSNRSSPSRSGFARYKSGSESISPLRKQKLDEYKKEQARLRGEA</sequence>
<feature type="region of interest" description="Disordered" evidence="2">
    <location>
        <begin position="241"/>
        <end position="276"/>
    </location>
</feature>
<feature type="compositionally biased region" description="Polar residues" evidence="2">
    <location>
        <begin position="297"/>
        <end position="308"/>
    </location>
</feature>
<dbReference type="EMBL" id="CM001203">
    <property type="protein sequence ID" value="EGP85126.1"/>
    <property type="molecule type" value="Genomic_DNA"/>
</dbReference>
<feature type="compositionally biased region" description="Basic and acidic residues" evidence="2">
    <location>
        <begin position="341"/>
        <end position="357"/>
    </location>
</feature>
<evidence type="ECO:0000313" key="4">
    <source>
        <dbReference type="Proteomes" id="UP000008062"/>
    </source>
</evidence>